<reference evidence="5 6" key="1">
    <citation type="submission" date="2021-02" db="EMBL/GenBank/DDBJ databases">
        <authorList>
            <person name="Vanwijnsberghe S."/>
        </authorList>
    </citation>
    <scope>NUCLEOTIDE SEQUENCE [LARGE SCALE GENOMIC DNA]</scope>
    <source>
        <strain evidence="5 6">R-69776</strain>
    </source>
</reference>
<evidence type="ECO:0000313" key="5">
    <source>
        <dbReference type="EMBL" id="CAE6723014.1"/>
    </source>
</evidence>
<evidence type="ECO:0000256" key="1">
    <source>
        <dbReference type="ARBA" id="ARBA00023015"/>
    </source>
</evidence>
<keyword evidence="3" id="KW-0804">Transcription</keyword>
<dbReference type="Pfam" id="PF00392">
    <property type="entry name" value="GntR"/>
    <property type="match status" value="1"/>
</dbReference>
<keyword evidence="1" id="KW-0805">Transcription regulation</keyword>
<dbReference type="InterPro" id="IPR036390">
    <property type="entry name" value="WH_DNA-bd_sf"/>
</dbReference>
<keyword evidence="6" id="KW-1185">Reference proteome</keyword>
<dbReference type="InterPro" id="IPR000524">
    <property type="entry name" value="Tscrpt_reg_HTH_GntR"/>
</dbReference>
<gene>
    <name evidence="5" type="primary">mcbR_1</name>
    <name evidence="5" type="ORF">R69776_01622</name>
</gene>
<keyword evidence="2" id="KW-0238">DNA-binding</keyword>
<evidence type="ECO:0000259" key="4">
    <source>
        <dbReference type="Pfam" id="PF00392"/>
    </source>
</evidence>
<sequence>MSGQMMPGEQFSLRCTAMALGASVMPVREAMQRLVAEQALGVTSSRAMRVPTMTDSQFREITRIRINVEGLATEQAASSWTDAGVAPALSRCQSARVR</sequence>
<name>A0ABM8QYF6_9BURK</name>
<accession>A0ABM8QYF6</accession>
<dbReference type="PANTHER" id="PTHR43537:SF39">
    <property type="entry name" value="HTH-TYPE TRANSCRIPTIONAL REGULATOR MCBR"/>
    <property type="match status" value="1"/>
</dbReference>
<evidence type="ECO:0000256" key="2">
    <source>
        <dbReference type="ARBA" id="ARBA00023125"/>
    </source>
</evidence>
<dbReference type="EMBL" id="CAJNBH010000004">
    <property type="protein sequence ID" value="CAE6723014.1"/>
    <property type="molecule type" value="Genomic_DNA"/>
</dbReference>
<dbReference type="Gene3D" id="1.10.10.10">
    <property type="entry name" value="Winged helix-like DNA-binding domain superfamily/Winged helix DNA-binding domain"/>
    <property type="match status" value="1"/>
</dbReference>
<evidence type="ECO:0000256" key="3">
    <source>
        <dbReference type="ARBA" id="ARBA00023163"/>
    </source>
</evidence>
<dbReference type="InterPro" id="IPR036388">
    <property type="entry name" value="WH-like_DNA-bd_sf"/>
</dbReference>
<organism evidence="5 6">
    <name type="scientific">Paraburkholderia nemoris</name>
    <dbReference type="NCBI Taxonomy" id="2793076"/>
    <lineage>
        <taxon>Bacteria</taxon>
        <taxon>Pseudomonadati</taxon>
        <taxon>Pseudomonadota</taxon>
        <taxon>Betaproteobacteria</taxon>
        <taxon>Burkholderiales</taxon>
        <taxon>Burkholderiaceae</taxon>
        <taxon>Paraburkholderia</taxon>
    </lineage>
</organism>
<proteinExistence type="predicted"/>
<feature type="domain" description="HTH gntR-type" evidence="4">
    <location>
        <begin position="1"/>
        <end position="50"/>
    </location>
</feature>
<comment type="caution">
    <text evidence="5">The sequence shown here is derived from an EMBL/GenBank/DDBJ whole genome shotgun (WGS) entry which is preliminary data.</text>
</comment>
<protein>
    <submittedName>
        <fullName evidence="5">HTH-type transcriptional regulator McbR</fullName>
    </submittedName>
</protein>
<dbReference type="PANTHER" id="PTHR43537">
    <property type="entry name" value="TRANSCRIPTIONAL REGULATOR, GNTR FAMILY"/>
    <property type="match status" value="1"/>
</dbReference>
<evidence type="ECO:0000313" key="6">
    <source>
        <dbReference type="Proteomes" id="UP000673821"/>
    </source>
</evidence>
<dbReference type="Proteomes" id="UP000673821">
    <property type="component" value="Unassembled WGS sequence"/>
</dbReference>
<dbReference type="RefSeq" id="WP_200658241.1">
    <property type="nucleotide sequence ID" value="NZ_CAJNBH010000004.1"/>
</dbReference>
<dbReference type="SUPFAM" id="SSF46785">
    <property type="entry name" value="Winged helix' DNA-binding domain"/>
    <property type="match status" value="1"/>
</dbReference>